<proteinExistence type="predicted"/>
<evidence type="ECO:0000313" key="1">
    <source>
        <dbReference type="EMBL" id="CAK9146581.1"/>
    </source>
</evidence>
<accession>A0ABC8RNL8</accession>
<protein>
    <submittedName>
        <fullName evidence="1">Uncharacterized protein</fullName>
    </submittedName>
</protein>
<sequence>MYFDQMYRVKGLRCFAQLPLTTLEGTKWSISPYSMAKKHRNGVSDPENIPLLSLQPQRGNAGETLSFAKSALWIFKLPHCSELRVLGPKPYAVTVSRQYGQGVQACPNLNRDFLVQLWVADKKMKRSRGRRRRKIVNYANHGEAVFGNQPSFQDSLGRWFSATSVTGKESYGQVKQVLKQPPPSQAVTGILEPASMEEVKLGLPLFS</sequence>
<dbReference type="Proteomes" id="UP001642360">
    <property type="component" value="Unassembled WGS sequence"/>
</dbReference>
<dbReference type="AlphaFoldDB" id="A0ABC8RNL8"/>
<dbReference type="EMBL" id="CAUOFW020001591">
    <property type="protein sequence ID" value="CAK9146581.1"/>
    <property type="molecule type" value="Genomic_DNA"/>
</dbReference>
<gene>
    <name evidence="1" type="ORF">ILEXP_LOCUS14434</name>
</gene>
<name>A0ABC8RNL8_9AQUA</name>
<reference evidence="1 2" key="1">
    <citation type="submission" date="2024-02" db="EMBL/GenBank/DDBJ databases">
        <authorList>
            <person name="Vignale AGUSTIN F."/>
            <person name="Sosa J E."/>
            <person name="Modenutti C."/>
        </authorList>
    </citation>
    <scope>NUCLEOTIDE SEQUENCE [LARGE SCALE GENOMIC DNA]</scope>
</reference>
<keyword evidence="2" id="KW-1185">Reference proteome</keyword>
<organism evidence="1 2">
    <name type="scientific">Ilex paraguariensis</name>
    <name type="common">yerba mate</name>
    <dbReference type="NCBI Taxonomy" id="185542"/>
    <lineage>
        <taxon>Eukaryota</taxon>
        <taxon>Viridiplantae</taxon>
        <taxon>Streptophyta</taxon>
        <taxon>Embryophyta</taxon>
        <taxon>Tracheophyta</taxon>
        <taxon>Spermatophyta</taxon>
        <taxon>Magnoliopsida</taxon>
        <taxon>eudicotyledons</taxon>
        <taxon>Gunneridae</taxon>
        <taxon>Pentapetalae</taxon>
        <taxon>asterids</taxon>
        <taxon>campanulids</taxon>
        <taxon>Aquifoliales</taxon>
        <taxon>Aquifoliaceae</taxon>
        <taxon>Ilex</taxon>
    </lineage>
</organism>
<comment type="caution">
    <text evidence="1">The sequence shown here is derived from an EMBL/GenBank/DDBJ whole genome shotgun (WGS) entry which is preliminary data.</text>
</comment>
<evidence type="ECO:0000313" key="2">
    <source>
        <dbReference type="Proteomes" id="UP001642360"/>
    </source>
</evidence>